<dbReference type="InterPro" id="IPR039569">
    <property type="entry name" value="FAS1-like_DH_region"/>
</dbReference>
<evidence type="ECO:0000313" key="2">
    <source>
        <dbReference type="EMBL" id="MBK6299723.1"/>
    </source>
</evidence>
<dbReference type="Pfam" id="PF13452">
    <property type="entry name" value="FAS1_DH_region"/>
    <property type="match status" value="1"/>
</dbReference>
<dbReference type="InterPro" id="IPR029069">
    <property type="entry name" value="HotDog_dom_sf"/>
</dbReference>
<dbReference type="SUPFAM" id="SSF54637">
    <property type="entry name" value="Thioesterase/thiol ester dehydrase-isomerase"/>
    <property type="match status" value="1"/>
</dbReference>
<comment type="caution">
    <text evidence="2">The sequence shown here is derived from an EMBL/GenBank/DDBJ whole genome shotgun (WGS) entry which is preliminary data.</text>
</comment>
<accession>A0A934X3L4</accession>
<name>A0A934X3L4_9MICO</name>
<dbReference type="EMBL" id="JADJIB010000004">
    <property type="protein sequence ID" value="MBK7273653.1"/>
    <property type="molecule type" value="Genomic_DNA"/>
</dbReference>
<dbReference type="Proteomes" id="UP000886632">
    <property type="component" value="Unassembled WGS sequence"/>
</dbReference>
<evidence type="ECO:0000259" key="1">
    <source>
        <dbReference type="Pfam" id="PF13452"/>
    </source>
</evidence>
<dbReference type="Proteomes" id="UP000726105">
    <property type="component" value="Unassembled WGS sequence"/>
</dbReference>
<sequence>MPVNPEFAGRVYPPSAPYGVSAAKIKEFAEAVGSTDPVHTDRAVAQARGYRDVIAPPTFAVLIAQRAEMEFIFDPEAGVDFSRVVHGEETFVHHRPLTAGDEIVGQLTVDSVKAAGGHTMIVTRAELSAGDEPVCTALSTIVVRGGE</sequence>
<evidence type="ECO:0000313" key="4">
    <source>
        <dbReference type="EMBL" id="MBL0002479.1"/>
    </source>
</evidence>
<organism evidence="2 5">
    <name type="scientific">Candidatus Phosphoribacter hodrii</name>
    <dbReference type="NCBI Taxonomy" id="2953743"/>
    <lineage>
        <taxon>Bacteria</taxon>
        <taxon>Bacillati</taxon>
        <taxon>Actinomycetota</taxon>
        <taxon>Actinomycetes</taxon>
        <taxon>Micrococcales</taxon>
        <taxon>Dermatophilaceae</taxon>
        <taxon>Candidatus Phosphoribacter</taxon>
    </lineage>
</organism>
<proteinExistence type="predicted"/>
<dbReference type="EMBL" id="JADKGK010000003">
    <property type="protein sequence ID" value="MBL0002479.1"/>
    <property type="molecule type" value="Genomic_DNA"/>
</dbReference>
<dbReference type="Proteomes" id="UP000718281">
    <property type="component" value="Unassembled WGS sequence"/>
</dbReference>
<dbReference type="InterPro" id="IPR016709">
    <property type="entry name" value="HadA-like"/>
</dbReference>
<evidence type="ECO:0000313" key="5">
    <source>
        <dbReference type="Proteomes" id="UP000718281"/>
    </source>
</evidence>
<feature type="domain" description="FAS1-like dehydratase" evidence="1">
    <location>
        <begin position="9"/>
        <end position="136"/>
    </location>
</feature>
<dbReference type="EMBL" id="JADIXZ010000001">
    <property type="protein sequence ID" value="MBK6299723.1"/>
    <property type="molecule type" value="Genomic_DNA"/>
</dbReference>
<reference evidence="5 6" key="1">
    <citation type="submission" date="2020-10" db="EMBL/GenBank/DDBJ databases">
        <title>Connecting structure to function with the recovery of over 1000 high-quality activated sludge metagenome-assembled genomes encoding full-length rRNA genes using long-read sequencing.</title>
        <authorList>
            <person name="Singleton C.M."/>
            <person name="Petriglieri F."/>
            <person name="Kristensen J.M."/>
            <person name="Kirkegaard R.H."/>
            <person name="Michaelsen T.Y."/>
            <person name="Andersen M.H."/>
            <person name="Karst S.M."/>
            <person name="Dueholm M.S."/>
            <person name="Nielsen P.H."/>
            <person name="Albertsen M."/>
        </authorList>
    </citation>
    <scope>NUCLEOTIDE SEQUENCE [LARGE SCALE GENOMIC DNA]</scope>
    <source>
        <strain evidence="2">AalE_18-Q3-R2-46_BAT3C.188</strain>
        <strain evidence="3">Ega_18-Q3-R5-49_MAXAC.001</strain>
        <strain evidence="4">Ribe_18-Q3-R11-54_MAXAC.001</strain>
    </source>
</reference>
<gene>
    <name evidence="2" type="ORF">IPF40_01250</name>
    <name evidence="3" type="ORF">IPI13_11005</name>
    <name evidence="4" type="ORF">IPP00_00185</name>
</gene>
<dbReference type="Gene3D" id="3.10.129.10">
    <property type="entry name" value="Hotdog Thioesterase"/>
    <property type="match status" value="1"/>
</dbReference>
<dbReference type="AlphaFoldDB" id="A0A934X3L4"/>
<dbReference type="CDD" id="cd03441">
    <property type="entry name" value="R_hydratase_like"/>
    <property type="match status" value="1"/>
</dbReference>
<protein>
    <submittedName>
        <fullName evidence="2">MaoC family dehydratase N-terminal domain-containing protein</fullName>
    </submittedName>
</protein>
<dbReference type="PIRSF" id="PIRSF018072">
    <property type="entry name" value="UCP018072"/>
    <property type="match status" value="1"/>
</dbReference>
<evidence type="ECO:0000313" key="6">
    <source>
        <dbReference type="Proteomes" id="UP000726105"/>
    </source>
</evidence>
<evidence type="ECO:0000313" key="3">
    <source>
        <dbReference type="EMBL" id="MBK7273653.1"/>
    </source>
</evidence>